<dbReference type="InterPro" id="IPR000462">
    <property type="entry name" value="CDP-OH_P_trans"/>
</dbReference>
<dbReference type="InterPro" id="IPR043130">
    <property type="entry name" value="CDP-OH_PTrfase_TM_dom"/>
</dbReference>
<name>A0A075HHI3_9EURY</name>
<feature type="transmembrane region" description="Helical" evidence="3">
    <location>
        <begin position="30"/>
        <end position="47"/>
    </location>
</feature>
<feature type="transmembrane region" description="Helical" evidence="3">
    <location>
        <begin position="100"/>
        <end position="117"/>
    </location>
</feature>
<dbReference type="InterPro" id="IPR048254">
    <property type="entry name" value="CDP_ALCOHOL_P_TRANSF_CS"/>
</dbReference>
<accession>A0A075HHI3</accession>
<dbReference type="Pfam" id="PF01066">
    <property type="entry name" value="CDP-OH_P_transf"/>
    <property type="match status" value="1"/>
</dbReference>
<evidence type="ECO:0000256" key="3">
    <source>
        <dbReference type="SAM" id="Phobius"/>
    </source>
</evidence>
<dbReference type="AlphaFoldDB" id="A0A075HHI3"/>
<keyword evidence="3" id="KW-1133">Transmembrane helix</keyword>
<organism evidence="4">
    <name type="scientific">uncultured marine group II/III euryarchaeote KM3_67_F03</name>
    <dbReference type="NCBI Taxonomy" id="1456484"/>
    <lineage>
        <taxon>Archaea</taxon>
        <taxon>Methanobacteriati</taxon>
        <taxon>Methanobacteriota</taxon>
        <taxon>environmental samples</taxon>
    </lineage>
</organism>
<reference evidence="4" key="1">
    <citation type="journal article" date="2014" name="Genome Biol. Evol.">
        <title>Pangenome evidence for extensive interdomain horizontal transfer affecting lineage core and shell genes in uncultured planktonic thaumarchaeota and euryarchaeota.</title>
        <authorList>
            <person name="Deschamps P."/>
            <person name="Zivanovic Y."/>
            <person name="Moreira D."/>
            <person name="Rodriguez-Valera F."/>
            <person name="Lopez-Garcia P."/>
        </authorList>
    </citation>
    <scope>NUCLEOTIDE SEQUENCE</scope>
</reference>
<dbReference type="PROSITE" id="PS00379">
    <property type="entry name" value="CDP_ALCOHOL_P_TRANSF"/>
    <property type="match status" value="1"/>
</dbReference>
<keyword evidence="3" id="KW-0812">Transmembrane</keyword>
<dbReference type="GO" id="GO:0008444">
    <property type="term" value="F:CDP-diacylglycerol-glycerol-3-phosphate 3-phosphatidyltransferase activity"/>
    <property type="evidence" value="ECO:0007669"/>
    <property type="project" value="UniProtKB-EC"/>
</dbReference>
<evidence type="ECO:0000256" key="1">
    <source>
        <dbReference type="ARBA" id="ARBA00022679"/>
    </source>
</evidence>
<dbReference type="GO" id="GO:0016020">
    <property type="term" value="C:membrane"/>
    <property type="evidence" value="ECO:0007669"/>
    <property type="project" value="InterPro"/>
</dbReference>
<protein>
    <submittedName>
        <fullName evidence="4">CDP-diacylglycerol--glycerol-3-phosphate 3-phosphatidyltransferase (PgsA, PGS1)</fullName>
        <ecNumber evidence="4">2.7.8.5</ecNumber>
    </submittedName>
</protein>
<feature type="transmembrane region" description="Helical" evidence="3">
    <location>
        <begin position="59"/>
        <end position="80"/>
    </location>
</feature>
<evidence type="ECO:0000256" key="2">
    <source>
        <dbReference type="RuleBase" id="RU003750"/>
    </source>
</evidence>
<dbReference type="EC" id="2.7.8.5" evidence="4"/>
<sequence length="234" mass="25319">MNMALNNLREKFTKFVAPLVNKLGFLDPNHISWFSLFIAGISAWCFATATADAEGARKLIVATLLFAFAAFCDALDGQIARVHNKDSLYGDFLDHTIDRIVDFGIIVAIGVNTAWLTSPHLGYMAGLATLMGSYMGTQSQSVGLGRNYGGFGRADRMAITFIGCLAAIWQANNGVNDYGQIPLFNVEINALSIVLLISFLGGIYSFLTRFITARKELVAMISAPLGGDDSDDDN</sequence>
<dbReference type="GO" id="GO:0008654">
    <property type="term" value="P:phospholipid biosynthetic process"/>
    <property type="evidence" value="ECO:0007669"/>
    <property type="project" value="InterPro"/>
</dbReference>
<comment type="similarity">
    <text evidence="2">Belongs to the CDP-alcohol phosphatidyltransferase class-I family.</text>
</comment>
<keyword evidence="1 2" id="KW-0808">Transferase</keyword>
<proteinExistence type="inferred from homology"/>
<evidence type="ECO:0000313" key="4">
    <source>
        <dbReference type="EMBL" id="AIF14655.1"/>
    </source>
</evidence>
<feature type="transmembrane region" description="Helical" evidence="3">
    <location>
        <begin position="183"/>
        <end position="207"/>
    </location>
</feature>
<keyword evidence="3" id="KW-0472">Membrane</keyword>
<dbReference type="EMBL" id="KF901007">
    <property type="protein sequence ID" value="AIF14655.1"/>
    <property type="molecule type" value="Genomic_DNA"/>
</dbReference>
<gene>
    <name evidence="4" type="primary">PGS1</name>
    <name evidence="4" type="synonym">pgsA</name>
</gene>
<dbReference type="Gene3D" id="1.20.120.1760">
    <property type="match status" value="1"/>
</dbReference>